<evidence type="ECO:0000313" key="1">
    <source>
        <dbReference type="EMBL" id="KAI4815052.1"/>
    </source>
</evidence>
<accession>A0ACB9WMP5</accession>
<organism evidence="1 2">
    <name type="scientific">Chaenocephalus aceratus</name>
    <name type="common">Blackfin icefish</name>
    <name type="synonym">Chaenichthys aceratus</name>
    <dbReference type="NCBI Taxonomy" id="36190"/>
    <lineage>
        <taxon>Eukaryota</taxon>
        <taxon>Metazoa</taxon>
        <taxon>Chordata</taxon>
        <taxon>Craniata</taxon>
        <taxon>Vertebrata</taxon>
        <taxon>Euteleostomi</taxon>
        <taxon>Actinopterygii</taxon>
        <taxon>Neopterygii</taxon>
        <taxon>Teleostei</taxon>
        <taxon>Neoteleostei</taxon>
        <taxon>Acanthomorphata</taxon>
        <taxon>Eupercaria</taxon>
        <taxon>Perciformes</taxon>
        <taxon>Notothenioidei</taxon>
        <taxon>Channichthyidae</taxon>
        <taxon>Chaenocephalus</taxon>
    </lineage>
</organism>
<name>A0ACB9WMP5_CHAAC</name>
<comment type="caution">
    <text evidence="1">The sequence shown here is derived from an EMBL/GenBank/DDBJ whole genome shotgun (WGS) entry which is preliminary data.</text>
</comment>
<gene>
    <name evidence="1" type="ORF">KUCAC02_005218</name>
</gene>
<keyword evidence="2" id="KW-1185">Reference proteome</keyword>
<dbReference type="Proteomes" id="UP001057452">
    <property type="component" value="Chromosome 13"/>
</dbReference>
<sequence>MSNLLCSHPPTGLPECFSADITAQRPGKPISPLLYHSPLPASCPDDVTHHMVFSRIEPEKRFSQRRGEGEKRRRVGMGSSSVYLSLGG</sequence>
<evidence type="ECO:0000313" key="2">
    <source>
        <dbReference type="Proteomes" id="UP001057452"/>
    </source>
</evidence>
<reference evidence="1" key="1">
    <citation type="submission" date="2022-05" db="EMBL/GenBank/DDBJ databases">
        <title>Chromosome-level genome of Chaenocephalus aceratus.</title>
        <authorList>
            <person name="Park H."/>
        </authorList>
    </citation>
    <scope>NUCLEOTIDE SEQUENCE</scope>
    <source>
        <strain evidence="1">KU_202001</strain>
    </source>
</reference>
<dbReference type="EMBL" id="CM043797">
    <property type="protein sequence ID" value="KAI4815052.1"/>
    <property type="molecule type" value="Genomic_DNA"/>
</dbReference>
<protein>
    <submittedName>
        <fullName evidence="1">Uncharacterized protein</fullName>
    </submittedName>
</protein>
<proteinExistence type="predicted"/>